<feature type="domain" description="Fibronectin type-III" evidence="11">
    <location>
        <begin position="39"/>
        <end position="139"/>
    </location>
</feature>
<dbReference type="PROSITE" id="PS50853">
    <property type="entry name" value="FN3"/>
    <property type="match status" value="4"/>
</dbReference>
<feature type="domain" description="Tyrosine-protein phosphatase" evidence="9">
    <location>
        <begin position="722"/>
        <end position="943"/>
    </location>
</feature>
<evidence type="ECO:0000256" key="5">
    <source>
        <dbReference type="ARBA" id="ARBA00023136"/>
    </source>
</evidence>
<feature type="region of interest" description="Disordered" evidence="7">
    <location>
        <begin position="387"/>
        <end position="410"/>
    </location>
</feature>
<evidence type="ECO:0000256" key="3">
    <source>
        <dbReference type="ARBA" id="ARBA00022801"/>
    </source>
</evidence>
<keyword evidence="2" id="KW-0732">Signal</keyword>
<evidence type="ECO:0000256" key="2">
    <source>
        <dbReference type="ARBA" id="ARBA00022729"/>
    </source>
</evidence>
<evidence type="ECO:0000259" key="11">
    <source>
        <dbReference type="PROSITE" id="PS50853"/>
    </source>
</evidence>
<keyword evidence="8" id="KW-0812">Transmembrane</keyword>
<organism evidence="12">
    <name type="scientific">Halisarca dujardinii</name>
    <name type="common">Dujardin's slime sponge</name>
    <dbReference type="NCBI Taxonomy" id="2583056"/>
    <lineage>
        <taxon>Eukaryota</taxon>
        <taxon>Metazoa</taxon>
        <taxon>Porifera</taxon>
        <taxon>Demospongiae</taxon>
        <taxon>Verongimorpha</taxon>
        <taxon>Chondrillida</taxon>
        <taxon>Halisarcidae</taxon>
        <taxon>Halisarca</taxon>
    </lineage>
</organism>
<dbReference type="Gene3D" id="3.90.190.10">
    <property type="entry name" value="Protein tyrosine phosphatase superfamily"/>
    <property type="match status" value="2"/>
</dbReference>
<dbReference type="SMART" id="SM00060">
    <property type="entry name" value="FN3"/>
    <property type="match status" value="5"/>
</dbReference>
<feature type="domain" description="Tyrosine specific protein phosphatases" evidence="10">
    <location>
        <begin position="1150"/>
        <end position="1225"/>
    </location>
</feature>
<keyword evidence="3" id="KW-0378">Hydrolase</keyword>
<feature type="domain" description="Fibronectin type-III" evidence="11">
    <location>
        <begin position="401"/>
        <end position="507"/>
    </location>
</feature>
<dbReference type="InterPro" id="IPR003961">
    <property type="entry name" value="FN3_dom"/>
</dbReference>
<reference evidence="12" key="1">
    <citation type="submission" date="2023-08" db="EMBL/GenBank/DDBJ databases">
        <authorList>
            <person name="Adameyko K."/>
            <person name="Kravchuk O."/>
            <person name="Lyupina Y."/>
        </authorList>
    </citation>
    <scope>NUCLEOTIDE SEQUENCE</scope>
</reference>
<feature type="domain" description="Fibronectin type-III" evidence="11">
    <location>
        <begin position="305"/>
        <end position="399"/>
    </location>
</feature>
<name>A0AA96MKH6_HALDU</name>
<evidence type="ECO:0000256" key="7">
    <source>
        <dbReference type="SAM" id="MobiDB-lite"/>
    </source>
</evidence>
<feature type="domain" description="Fibronectin type-III" evidence="11">
    <location>
        <begin position="545"/>
        <end position="635"/>
    </location>
</feature>
<evidence type="ECO:0000259" key="9">
    <source>
        <dbReference type="PROSITE" id="PS50055"/>
    </source>
</evidence>
<sequence>MSRAFDGLLPDTTYAIDCVEVDSEGKYLCKEYNHSVLTKPDAPLLRAIDVQSCKNVIVAWDAPHDNGGLPVQGYELHYYSDPTQELVVLNISGNTTERELDNLLPGTEYTFVIKATTSIATDNNNTLSNTTHFRGSADDILIATQNKSRMINITSKNGTPFVCWINRTRDEHENYTVNETTTVEGLQPDTLYSIDCVEINSKGEYQCRKFNTTLLTENLSIEMQPFSSTGAHLLIWPQYNNTVNYSCSLTALQAENYTKSTIELNNTLSELSPNTTYSVWCLVYEEDRERELCYEGRAEGRTFPLIENITATNITAASTVITWNTPPHNYNYTIWLESRVADNFTYWNSSIILTSPTSRSSYTLTDLDSFRNYSISMYLELSNLGNGTDSEEPFETQGKEPTSTPNNRTVNMDKKFATLQWRIPSISGRNGIITNYSINWRSHGSAQAQKSPIIYNLTNPSFTHPEDIRYTLSSLTPYTNYTWRVAAVNEKGVGPFSEWNNFTTDEDKAGVPYDVSVWAVTSAGPGNKTQYAETIFTKELTPNASVSDVVITWTGGDVVNISWEALPLRVARGNPQYTVNVTSRGVVVWSGAVNTSSVQVPGLSRTTVYSVVVRVSTLEGQGNYSEPVSFGTEPAEDSNVPVVAGIIAVVIAALAVVICIAVCIVVRRRRSRKVAIAPNEELPLRPLYRDNTEEPQGQRREPISRDNFCAHVKHMHQDKSKPFKDEFSSVLQAPDATHTAAQNNPLRNRYVNIYPCPIQSTVADFWEMIWEHKSPVIVMLTRLKEGDRPKCIQYWSEEINIPYEPGRNLSVVTTRMDTTPSYEMRHFEVTKTSEKSSPLKVKQFLYTAWPDHGVPQYSSSMVKFIMEQIRPEVQNSSAPIIVHCSAGAGRTGTLIAIDTTIDRLEEEEDINIFECVELMRARRTQMVQNVNQYMYIHDAINDYVSCGNTTIVAHELGPKIALLSTKNPGQDKTGYEQQFQALEDLSPVFSDADRSFALKAEAKDKIRYTDRFTYSDNCIRTEIKEKYVNATQIKGYYGQNHFIAAQAPMKKTVEDTWNVIREQDCKVVVVLCKLTDEDDAELEMSCIQFCPSEPGKTTSTDSYTFTALRVDQTAGYTTTEVSSVVEDEEPVLITVYQYKNWKKNGRPEVSSLLRLMGDVQRSLSSGGEGSLMVMCDDGMSRTGVFITVMSEIDRVKVEGEMDIFQTIKAARTARPYMVSTVVDYEVCHEIIHNYLESFDTYANFK</sequence>
<evidence type="ECO:0000256" key="8">
    <source>
        <dbReference type="SAM" id="Phobius"/>
    </source>
</evidence>
<evidence type="ECO:0000256" key="4">
    <source>
        <dbReference type="ARBA" id="ARBA00022912"/>
    </source>
</evidence>
<dbReference type="PROSITE" id="PS50055">
    <property type="entry name" value="TYR_PHOSPHATASE_PTP"/>
    <property type="match status" value="2"/>
</dbReference>
<keyword evidence="8" id="KW-1133">Transmembrane helix</keyword>
<dbReference type="InterPro" id="IPR003595">
    <property type="entry name" value="Tyr_Pase_cat"/>
</dbReference>
<dbReference type="PROSITE" id="PS50056">
    <property type="entry name" value="TYR_PHOSPHATASE_2"/>
    <property type="match status" value="2"/>
</dbReference>
<dbReference type="GO" id="GO:0004725">
    <property type="term" value="F:protein tyrosine phosphatase activity"/>
    <property type="evidence" value="ECO:0007669"/>
    <property type="project" value="UniProtKB-EC"/>
</dbReference>
<evidence type="ECO:0000259" key="10">
    <source>
        <dbReference type="PROSITE" id="PS50056"/>
    </source>
</evidence>
<keyword evidence="12" id="KW-0675">Receptor</keyword>
<evidence type="ECO:0000313" key="12">
    <source>
        <dbReference type="EMBL" id="WNS50092.1"/>
    </source>
</evidence>
<dbReference type="CDD" id="cd00047">
    <property type="entry name" value="PTPc"/>
    <property type="match status" value="2"/>
</dbReference>
<dbReference type="InterPro" id="IPR013783">
    <property type="entry name" value="Ig-like_fold"/>
</dbReference>
<dbReference type="SMART" id="SM00404">
    <property type="entry name" value="PTPc_motif"/>
    <property type="match status" value="2"/>
</dbReference>
<dbReference type="PRINTS" id="PR00700">
    <property type="entry name" value="PRTYPHPHTASE"/>
</dbReference>
<dbReference type="PROSITE" id="PS00383">
    <property type="entry name" value="TYR_PHOSPHATASE_1"/>
    <property type="match status" value="1"/>
</dbReference>
<feature type="domain" description="Tyrosine specific protein phosphatases" evidence="10">
    <location>
        <begin position="859"/>
        <end position="934"/>
    </location>
</feature>
<dbReference type="InterPro" id="IPR036116">
    <property type="entry name" value="FN3_sf"/>
</dbReference>
<dbReference type="SMART" id="SM00194">
    <property type="entry name" value="PTPc"/>
    <property type="match status" value="2"/>
</dbReference>
<dbReference type="InterPro" id="IPR000242">
    <property type="entry name" value="PTP_cat"/>
</dbReference>
<dbReference type="SUPFAM" id="SSF49265">
    <property type="entry name" value="Fibronectin type III"/>
    <property type="match status" value="3"/>
</dbReference>
<feature type="compositionally biased region" description="Polar residues" evidence="7">
    <location>
        <begin position="399"/>
        <end position="410"/>
    </location>
</feature>
<dbReference type="InterPro" id="IPR050348">
    <property type="entry name" value="Protein-Tyr_Phosphatase"/>
</dbReference>
<keyword evidence="5 8" id="KW-0472">Membrane</keyword>
<proteinExistence type="evidence at transcript level"/>
<dbReference type="EMBL" id="OR460169">
    <property type="protein sequence ID" value="WNS50092.1"/>
    <property type="molecule type" value="mRNA"/>
</dbReference>
<dbReference type="Gene3D" id="2.60.40.10">
    <property type="entry name" value="Immunoglobulins"/>
    <property type="match status" value="4"/>
</dbReference>
<dbReference type="InterPro" id="IPR029021">
    <property type="entry name" value="Prot-tyrosine_phosphatase-like"/>
</dbReference>
<dbReference type="InterPro" id="IPR000387">
    <property type="entry name" value="Tyr_Pase_dom"/>
</dbReference>
<keyword evidence="4" id="KW-0904">Protein phosphatase</keyword>
<feature type="domain" description="Tyrosine-protein phosphatase" evidence="9">
    <location>
        <begin position="975"/>
        <end position="1234"/>
    </location>
</feature>
<dbReference type="PANTHER" id="PTHR19134:SF449">
    <property type="entry name" value="TYROSINE-PROTEIN PHOSPHATASE 1"/>
    <property type="match status" value="1"/>
</dbReference>
<dbReference type="PANTHER" id="PTHR19134">
    <property type="entry name" value="RECEPTOR-TYPE TYROSINE-PROTEIN PHOSPHATASE"/>
    <property type="match status" value="1"/>
</dbReference>
<comment type="subcellular location">
    <subcellularLocation>
        <location evidence="1">Membrane</location>
        <topology evidence="1">Single-pass membrane protein</topology>
    </subcellularLocation>
</comment>
<comment type="catalytic activity">
    <reaction evidence="6">
        <text>O-phospho-L-tyrosyl-[protein] + H2O = L-tyrosyl-[protein] + phosphate</text>
        <dbReference type="Rhea" id="RHEA:10684"/>
        <dbReference type="Rhea" id="RHEA-COMP:10136"/>
        <dbReference type="Rhea" id="RHEA-COMP:20101"/>
        <dbReference type="ChEBI" id="CHEBI:15377"/>
        <dbReference type="ChEBI" id="CHEBI:43474"/>
        <dbReference type="ChEBI" id="CHEBI:46858"/>
        <dbReference type="ChEBI" id="CHEBI:61978"/>
        <dbReference type="EC" id="3.1.3.48"/>
    </reaction>
</comment>
<dbReference type="SUPFAM" id="SSF52799">
    <property type="entry name" value="(Phosphotyrosine protein) phosphatases II"/>
    <property type="match status" value="2"/>
</dbReference>
<accession>A0AA96MKH6</accession>
<dbReference type="GO" id="GO:0016020">
    <property type="term" value="C:membrane"/>
    <property type="evidence" value="ECO:0007669"/>
    <property type="project" value="UniProtKB-SubCell"/>
</dbReference>
<dbReference type="Pfam" id="PF00041">
    <property type="entry name" value="fn3"/>
    <property type="match status" value="3"/>
</dbReference>
<dbReference type="AlphaFoldDB" id="A0AA96MKH6"/>
<dbReference type="InterPro" id="IPR016130">
    <property type="entry name" value="Tyr_Pase_AS"/>
</dbReference>
<feature type="transmembrane region" description="Helical" evidence="8">
    <location>
        <begin position="642"/>
        <end position="666"/>
    </location>
</feature>
<dbReference type="Pfam" id="PF00102">
    <property type="entry name" value="Y_phosphatase"/>
    <property type="match status" value="2"/>
</dbReference>
<dbReference type="PRINTS" id="PR00014">
    <property type="entry name" value="FNTYPEIII"/>
</dbReference>
<protein>
    <submittedName>
        <fullName evidence="12">Receptor-type tyrosine-protein phosphatase-like protein</fullName>
    </submittedName>
</protein>
<evidence type="ECO:0000256" key="6">
    <source>
        <dbReference type="ARBA" id="ARBA00051722"/>
    </source>
</evidence>
<dbReference type="CDD" id="cd00063">
    <property type="entry name" value="FN3"/>
    <property type="match status" value="4"/>
</dbReference>
<evidence type="ECO:0000256" key="1">
    <source>
        <dbReference type="ARBA" id="ARBA00004167"/>
    </source>
</evidence>